<proteinExistence type="inferred from homology"/>
<reference evidence="10" key="2">
    <citation type="submission" date="2025-08" db="UniProtKB">
        <authorList>
            <consortium name="Ensembl"/>
        </authorList>
    </citation>
    <scope>IDENTIFICATION</scope>
</reference>
<keyword evidence="8" id="KW-0449">Lipoprotein</keyword>
<name>A0A7N4PR34_SARHA</name>
<keyword evidence="7" id="KW-0325">Glycoprotein</keyword>
<feature type="transmembrane region" description="Helical" evidence="9">
    <location>
        <begin position="21"/>
        <end position="43"/>
    </location>
</feature>
<evidence type="ECO:0000313" key="11">
    <source>
        <dbReference type="Proteomes" id="UP000007648"/>
    </source>
</evidence>
<dbReference type="GO" id="GO:0005886">
    <property type="term" value="C:plasma membrane"/>
    <property type="evidence" value="ECO:0007669"/>
    <property type="project" value="UniProtKB-SubCell"/>
</dbReference>
<dbReference type="InterPro" id="IPR026144">
    <property type="entry name" value="Neuritin_fam"/>
</dbReference>
<evidence type="ECO:0008006" key="12">
    <source>
        <dbReference type="Google" id="ProtNLM"/>
    </source>
</evidence>
<evidence type="ECO:0000256" key="9">
    <source>
        <dbReference type="SAM" id="Phobius"/>
    </source>
</evidence>
<evidence type="ECO:0000256" key="5">
    <source>
        <dbReference type="ARBA" id="ARBA00022729"/>
    </source>
</evidence>
<accession>A0A7N4PR34</accession>
<keyword evidence="6 9" id="KW-0472">Membrane</keyword>
<reference evidence="10" key="3">
    <citation type="submission" date="2025-09" db="UniProtKB">
        <authorList>
            <consortium name="Ensembl"/>
        </authorList>
    </citation>
    <scope>IDENTIFICATION</scope>
</reference>
<dbReference type="GO" id="GO:0098552">
    <property type="term" value="C:side of membrane"/>
    <property type="evidence" value="ECO:0007669"/>
    <property type="project" value="UniProtKB-KW"/>
</dbReference>
<dbReference type="AlphaFoldDB" id="A0A7N4PR34"/>
<dbReference type="InParanoid" id="A0A7N4PR34"/>
<dbReference type="PANTHER" id="PTHR15902">
    <property type="entry name" value="NEURITIN-RELATED"/>
    <property type="match status" value="1"/>
</dbReference>
<evidence type="ECO:0000256" key="4">
    <source>
        <dbReference type="ARBA" id="ARBA00022622"/>
    </source>
</evidence>
<comment type="subcellular location">
    <subcellularLocation>
        <location evidence="1">Cell membrane</location>
        <topology evidence="1">Lipid-anchor</topology>
        <topology evidence="1">GPI-anchor</topology>
    </subcellularLocation>
</comment>
<evidence type="ECO:0000256" key="1">
    <source>
        <dbReference type="ARBA" id="ARBA00004609"/>
    </source>
</evidence>
<sequence>MCERFGLLVLQFRLPHGTPQTVLRGAMALGFLLSALLLLPSFATSDKARDAQVECLQVYRGFSACVLQLGSSMAEAQGLPAVCGYWEEFHACALTTLQDCEEEATLIWETLKKEFRNLQFPGNLFDLCNPRGSGGPGPLFFLPYHLLGTALLLLWF</sequence>
<evidence type="ECO:0000256" key="8">
    <source>
        <dbReference type="ARBA" id="ARBA00023288"/>
    </source>
</evidence>
<dbReference type="GeneTree" id="ENSGT00530000063853"/>
<evidence type="ECO:0000256" key="3">
    <source>
        <dbReference type="ARBA" id="ARBA00022475"/>
    </source>
</evidence>
<feature type="transmembrane region" description="Helical" evidence="9">
    <location>
        <begin position="139"/>
        <end position="155"/>
    </location>
</feature>
<protein>
    <recommendedName>
        <fullName evidence="12">Neuritin 1 like</fullName>
    </recommendedName>
</protein>
<evidence type="ECO:0000256" key="2">
    <source>
        <dbReference type="ARBA" id="ARBA00008377"/>
    </source>
</evidence>
<evidence type="ECO:0000256" key="7">
    <source>
        <dbReference type="ARBA" id="ARBA00023180"/>
    </source>
</evidence>
<evidence type="ECO:0000313" key="10">
    <source>
        <dbReference type="Ensembl" id="ENSSHAP00000041186.1"/>
    </source>
</evidence>
<keyword evidence="3" id="KW-1003">Cell membrane</keyword>
<keyword evidence="5" id="KW-0732">Signal</keyword>
<organism evidence="10 11">
    <name type="scientific">Sarcophilus harrisii</name>
    <name type="common">Tasmanian devil</name>
    <name type="synonym">Sarcophilus laniarius</name>
    <dbReference type="NCBI Taxonomy" id="9305"/>
    <lineage>
        <taxon>Eukaryota</taxon>
        <taxon>Metazoa</taxon>
        <taxon>Chordata</taxon>
        <taxon>Craniata</taxon>
        <taxon>Vertebrata</taxon>
        <taxon>Euteleostomi</taxon>
        <taxon>Mammalia</taxon>
        <taxon>Metatheria</taxon>
        <taxon>Dasyuromorphia</taxon>
        <taxon>Dasyuridae</taxon>
        <taxon>Sarcophilus</taxon>
    </lineage>
</organism>
<comment type="similarity">
    <text evidence="2">Belongs to the neuritin family.</text>
</comment>
<keyword evidence="4" id="KW-0336">GPI-anchor</keyword>
<keyword evidence="9" id="KW-0812">Transmembrane</keyword>
<dbReference type="Ensembl" id="ENSSHAT00000052952.1">
    <property type="protein sequence ID" value="ENSSHAP00000041186.1"/>
    <property type="gene ID" value="ENSSHAG00000028228.1"/>
</dbReference>
<reference evidence="10 11" key="1">
    <citation type="journal article" date="2011" name="Proc. Natl. Acad. Sci. U.S.A.">
        <title>Genetic diversity and population structure of the endangered marsupial Sarcophilus harrisii (Tasmanian devil).</title>
        <authorList>
            <person name="Miller W."/>
            <person name="Hayes V.M."/>
            <person name="Ratan A."/>
            <person name="Petersen D.C."/>
            <person name="Wittekindt N.E."/>
            <person name="Miller J."/>
            <person name="Walenz B."/>
            <person name="Knight J."/>
            <person name="Qi J."/>
            <person name="Zhao F."/>
            <person name="Wang Q."/>
            <person name="Bedoya-Reina O.C."/>
            <person name="Katiyar N."/>
            <person name="Tomsho L.P."/>
            <person name="Kasson L.M."/>
            <person name="Hardie R.A."/>
            <person name="Woodbridge P."/>
            <person name="Tindall E.A."/>
            <person name="Bertelsen M.F."/>
            <person name="Dixon D."/>
            <person name="Pyecroft S."/>
            <person name="Helgen K.M."/>
            <person name="Lesk A.M."/>
            <person name="Pringle T.H."/>
            <person name="Patterson N."/>
            <person name="Zhang Y."/>
            <person name="Kreiss A."/>
            <person name="Woods G.M."/>
            <person name="Jones M.E."/>
            <person name="Schuster S.C."/>
        </authorList>
    </citation>
    <scope>NUCLEOTIDE SEQUENCE [LARGE SCALE GENOMIC DNA]</scope>
</reference>
<dbReference type="Pfam" id="PF15056">
    <property type="entry name" value="NRN1"/>
    <property type="match status" value="1"/>
</dbReference>
<dbReference type="Proteomes" id="UP000007648">
    <property type="component" value="Unassembled WGS sequence"/>
</dbReference>
<dbReference type="GO" id="GO:1990138">
    <property type="term" value="P:neuron projection extension"/>
    <property type="evidence" value="ECO:0007669"/>
    <property type="project" value="TreeGrafter"/>
</dbReference>
<keyword evidence="9" id="KW-1133">Transmembrane helix</keyword>
<evidence type="ECO:0000256" key="6">
    <source>
        <dbReference type="ARBA" id="ARBA00023136"/>
    </source>
</evidence>
<keyword evidence="11" id="KW-1185">Reference proteome</keyword>